<keyword evidence="2" id="KW-1185">Reference proteome</keyword>
<dbReference type="SUPFAM" id="SSF51658">
    <property type="entry name" value="Xylose isomerase-like"/>
    <property type="match status" value="1"/>
</dbReference>
<organism evidence="1 2">
    <name type="scientific">Streptomyces sedi</name>
    <dbReference type="NCBI Taxonomy" id="555059"/>
    <lineage>
        <taxon>Bacteria</taxon>
        <taxon>Bacillati</taxon>
        <taxon>Actinomycetota</taxon>
        <taxon>Actinomycetes</taxon>
        <taxon>Kitasatosporales</taxon>
        <taxon>Streptomycetaceae</taxon>
        <taxon>Streptomyces</taxon>
    </lineage>
</organism>
<dbReference type="Pfam" id="PF05114">
    <property type="entry name" value="MbnB_TglH_ChrH"/>
    <property type="match status" value="1"/>
</dbReference>
<evidence type="ECO:0000313" key="2">
    <source>
        <dbReference type="Proteomes" id="UP000311713"/>
    </source>
</evidence>
<dbReference type="OrthoDB" id="9763101at2"/>
<gene>
    <name evidence="1" type="ORF">FH715_11210</name>
</gene>
<reference evidence="1 2" key="1">
    <citation type="submission" date="2019-06" db="EMBL/GenBank/DDBJ databases">
        <title>Draft genome of Streptomyces sedi sp. JCM16909.</title>
        <authorList>
            <person name="Klykleung N."/>
            <person name="Tanasupawat S."/>
            <person name="Kudo T."/>
            <person name="Yuki M."/>
            <person name="Ohkuma M."/>
        </authorList>
    </citation>
    <scope>NUCLEOTIDE SEQUENCE [LARGE SCALE GENOMIC DNA]</scope>
    <source>
        <strain evidence="1 2">JCM 16909</strain>
    </source>
</reference>
<dbReference type="Gene3D" id="3.20.20.150">
    <property type="entry name" value="Divalent-metal-dependent TIM barrel enzymes"/>
    <property type="match status" value="1"/>
</dbReference>
<dbReference type="AlphaFoldDB" id="A0A5C4V680"/>
<dbReference type="NCBIfam" id="NF003818">
    <property type="entry name" value="PRK05409.1"/>
    <property type="match status" value="1"/>
</dbReference>
<name>A0A5C4V680_9ACTN</name>
<accession>A0A5C4V680</accession>
<dbReference type="InterPro" id="IPR036237">
    <property type="entry name" value="Xyl_isomerase-like_sf"/>
</dbReference>
<proteinExistence type="predicted"/>
<dbReference type="InterPro" id="IPR007801">
    <property type="entry name" value="MbnB/TglH/ChrH"/>
</dbReference>
<dbReference type="PANTHER" id="PTHR42194">
    <property type="entry name" value="UPF0276 PROTEIN HI_1600"/>
    <property type="match status" value="1"/>
</dbReference>
<evidence type="ECO:0000313" key="1">
    <source>
        <dbReference type="EMBL" id="TNM30569.1"/>
    </source>
</evidence>
<dbReference type="EMBL" id="VDGT01000007">
    <property type="protein sequence ID" value="TNM30569.1"/>
    <property type="molecule type" value="Genomic_DNA"/>
</dbReference>
<protein>
    <submittedName>
        <fullName evidence="1">DUF692 domain-containing protein</fullName>
    </submittedName>
</protein>
<comment type="caution">
    <text evidence="1">The sequence shown here is derived from an EMBL/GenBank/DDBJ whole genome shotgun (WGS) entry which is preliminary data.</text>
</comment>
<dbReference type="Proteomes" id="UP000311713">
    <property type="component" value="Unassembled WGS sequence"/>
</dbReference>
<sequence>MPDRAARTSDVPRLGTGLGYRSELHDYIMAGRGTIEWLEVVTDNYLAGDERLDELRALREDFTVIPHGLEMSVGSEGPLDLEYVDAVARVADAVDAPWFSDHLCFTREAGIDLGNLVPTVQTLAKARAIAARAQRVQDRVGRPFLLENIATYLDMPGELSQPEMIRAVLDHCDCGLLLDLNNVVVNCVNHGLDPYAYLARLPLDRVVQVHLAGNTENAYVAGLLIDSHDAPVGERVFALLEWLLRRRPDLPAVMIERDSAFALSVPEIDEDLSRTRHLMARYASAGEPR</sequence>
<dbReference type="PANTHER" id="PTHR42194:SF1">
    <property type="entry name" value="UPF0276 PROTEIN HI_1600"/>
    <property type="match status" value="1"/>
</dbReference>